<dbReference type="PANTHER" id="PTHR47926:SF347">
    <property type="entry name" value="PENTATRICOPEPTIDE REPEAT-CONTAINING PROTEIN"/>
    <property type="match status" value="1"/>
</dbReference>
<dbReference type="PROSITE" id="PS51375">
    <property type="entry name" value="PPR"/>
    <property type="match status" value="1"/>
</dbReference>
<dbReference type="InterPro" id="IPR002885">
    <property type="entry name" value="PPR_rpt"/>
</dbReference>
<evidence type="ECO:0000313" key="3">
    <source>
        <dbReference type="Proteomes" id="UP000663836"/>
    </source>
</evidence>
<proteinExistence type="predicted"/>
<dbReference type="Pfam" id="PF13041">
    <property type="entry name" value="PPR_2"/>
    <property type="match status" value="1"/>
</dbReference>
<organism evidence="2 3">
    <name type="scientific">Rotaria sordida</name>
    <dbReference type="NCBI Taxonomy" id="392033"/>
    <lineage>
        <taxon>Eukaryota</taxon>
        <taxon>Metazoa</taxon>
        <taxon>Spiralia</taxon>
        <taxon>Gnathifera</taxon>
        <taxon>Rotifera</taxon>
        <taxon>Eurotatoria</taxon>
        <taxon>Bdelloidea</taxon>
        <taxon>Philodinida</taxon>
        <taxon>Philodinidae</taxon>
        <taxon>Rotaria</taxon>
    </lineage>
</organism>
<feature type="repeat" description="PPR" evidence="1">
    <location>
        <begin position="9"/>
        <end position="39"/>
    </location>
</feature>
<dbReference type="EMBL" id="CAJOBD010061117">
    <property type="protein sequence ID" value="CAF4383385.1"/>
    <property type="molecule type" value="Genomic_DNA"/>
</dbReference>
<dbReference type="GO" id="GO:0009451">
    <property type="term" value="P:RNA modification"/>
    <property type="evidence" value="ECO:0007669"/>
    <property type="project" value="InterPro"/>
</dbReference>
<dbReference type="Proteomes" id="UP000663836">
    <property type="component" value="Unassembled WGS sequence"/>
</dbReference>
<gene>
    <name evidence="2" type="ORF">JBS370_LOCUS42925</name>
</gene>
<dbReference type="GO" id="GO:0003723">
    <property type="term" value="F:RNA binding"/>
    <property type="evidence" value="ECO:0007669"/>
    <property type="project" value="InterPro"/>
</dbReference>
<name>A0A820N591_9BILA</name>
<evidence type="ECO:0000313" key="2">
    <source>
        <dbReference type="EMBL" id="CAF4383385.1"/>
    </source>
</evidence>
<evidence type="ECO:0000256" key="1">
    <source>
        <dbReference type="PROSITE-ProRule" id="PRU00708"/>
    </source>
</evidence>
<reference evidence="2" key="1">
    <citation type="submission" date="2021-02" db="EMBL/GenBank/DDBJ databases">
        <authorList>
            <person name="Nowell W R."/>
        </authorList>
    </citation>
    <scope>NUCLEOTIDE SEQUENCE</scope>
</reference>
<dbReference type="Gene3D" id="1.25.40.10">
    <property type="entry name" value="Tetratricopeptide repeat domain"/>
    <property type="match status" value="1"/>
</dbReference>
<evidence type="ECO:0008006" key="4">
    <source>
        <dbReference type="Google" id="ProtNLM"/>
    </source>
</evidence>
<dbReference type="InterPro" id="IPR011990">
    <property type="entry name" value="TPR-like_helical_dom_sf"/>
</dbReference>
<protein>
    <recommendedName>
        <fullName evidence="4">Pentatricopeptide repeat-containing protein</fullName>
    </recommendedName>
</protein>
<sequence>IFDSIKKKNIITYNAMIKGYIGNEMSEKALDLFEKIDLKLDDATYMIVFNACAKLSNDRAMEIGRKLLHDMPNDYRNNNILLNSAIYMLMKFGDVQSAERIFDSIKKKDIIFFGAMMKGNIY</sequence>
<accession>A0A820N591</accession>
<dbReference type="PANTHER" id="PTHR47926">
    <property type="entry name" value="PENTATRICOPEPTIDE REPEAT-CONTAINING PROTEIN"/>
    <property type="match status" value="1"/>
</dbReference>
<dbReference type="Pfam" id="PF01535">
    <property type="entry name" value="PPR"/>
    <property type="match status" value="1"/>
</dbReference>
<feature type="non-terminal residue" evidence="2">
    <location>
        <position position="1"/>
    </location>
</feature>
<comment type="caution">
    <text evidence="2">The sequence shown here is derived from an EMBL/GenBank/DDBJ whole genome shotgun (WGS) entry which is preliminary data.</text>
</comment>
<dbReference type="InterPro" id="IPR046960">
    <property type="entry name" value="PPR_At4g14850-like_plant"/>
</dbReference>
<dbReference type="AlphaFoldDB" id="A0A820N591"/>
<dbReference type="NCBIfam" id="TIGR00756">
    <property type="entry name" value="PPR"/>
    <property type="match status" value="1"/>
</dbReference>